<comment type="caution">
    <text evidence="1">The sequence shown here is derived from an EMBL/GenBank/DDBJ whole genome shotgun (WGS) entry which is preliminary data.</text>
</comment>
<evidence type="ECO:0000313" key="2">
    <source>
        <dbReference type="Proteomes" id="UP000565262"/>
    </source>
</evidence>
<organism evidence="1 2">
    <name type="scientific">Oceanospirillum sediminis</name>
    <dbReference type="NCBI Taxonomy" id="2760088"/>
    <lineage>
        <taxon>Bacteria</taxon>
        <taxon>Pseudomonadati</taxon>
        <taxon>Pseudomonadota</taxon>
        <taxon>Gammaproteobacteria</taxon>
        <taxon>Oceanospirillales</taxon>
        <taxon>Oceanospirillaceae</taxon>
        <taxon>Oceanospirillum</taxon>
    </lineage>
</organism>
<dbReference type="RefSeq" id="WP_182811147.1">
    <property type="nucleotide sequence ID" value="NZ_JACJFM010000048.1"/>
</dbReference>
<sequence length="96" mass="10814">MKMTELHRLLEQAPHTPIHIQSHHDGVYFTVEIEHDSETYSLCGLNSKPLVFRDADAARNLLQQAGIQQAKARRVVSGFSTLAQPSFRSVFQARLA</sequence>
<dbReference type="Pfam" id="PF20090">
    <property type="entry name" value="DUF6482"/>
    <property type="match status" value="1"/>
</dbReference>
<dbReference type="InterPro" id="IPR045508">
    <property type="entry name" value="DUF6482"/>
</dbReference>
<gene>
    <name evidence="1" type="ORF">H4O21_21785</name>
</gene>
<evidence type="ECO:0000313" key="1">
    <source>
        <dbReference type="EMBL" id="MBB1489247.1"/>
    </source>
</evidence>
<dbReference type="EMBL" id="JACJFM010000048">
    <property type="protein sequence ID" value="MBB1489247.1"/>
    <property type="molecule type" value="Genomic_DNA"/>
</dbReference>
<protein>
    <submittedName>
        <fullName evidence="1">Uncharacterized protein</fullName>
    </submittedName>
</protein>
<accession>A0A839IXZ1</accession>
<keyword evidence="2" id="KW-1185">Reference proteome</keyword>
<proteinExistence type="predicted"/>
<name>A0A839IXZ1_9GAMM</name>
<reference evidence="1 2" key="1">
    <citation type="submission" date="2020-08" db="EMBL/GenBank/DDBJ databases">
        <title>Oceanospirillum sp. nov. isolated from marine sediment.</title>
        <authorList>
            <person name="Ji X."/>
        </authorList>
    </citation>
    <scope>NUCLEOTIDE SEQUENCE [LARGE SCALE GENOMIC DNA]</scope>
    <source>
        <strain evidence="1 2">D5</strain>
    </source>
</reference>
<dbReference type="Proteomes" id="UP000565262">
    <property type="component" value="Unassembled WGS sequence"/>
</dbReference>
<dbReference type="AlphaFoldDB" id="A0A839IXZ1"/>